<name>A0A4R4F8Y0_9FIRM</name>
<sequence length="592" mass="69296">MDIENLGTSAVIDAIARTDFLSPFVKSGDKEPSWDGHIYAFSHKSKKNEYYKGRAPVQIKGKLCKKFSEDEFRYPVRAVDLHSYRKEGGTIYFVVQINIDGTCKKIYYNALLPYTINQLLENDENNGKLSVTMYEFPTEKNEITNIVLDFIRDKDRQDLLKCGKNVSIDSVVQGIGLENLSFGFAYTGLGYDYNKPYEYLFNHDTYLYAEQKELNYQVPICHMWRVNAAKTELKIPVCVNGKEYFKSCEIVHRPDRNEIHFGKSIVFKEPHIGNPSMLFSLKGNIDERISAIEFLLAMVENQEIVVDGTSIKTEFYAQEIKKFGIKEKEEQLQHLKIVKEVLESLDVQVPLEYDNITGKDEIYIKMLVQGIRYGDLISFKDEKVPAIGHIPIANLNIMLHFIESADGKYKIENFADDIADCRSEYADGTFFDTSKYTILQTDDFIKISNLRFDKMEQELFSIENMGHFWRVNLMLLEMIKAYDKTKRDVLIYSAIRIGIWLLEKYDDMDMVILNVYQCYYRIRRLSDEELDILEEIAQRRRDNLSIILGAYILLENNRKTKKIWKVMDREAKKEFIKFPIYHIWMNREDESV</sequence>
<evidence type="ECO:0000313" key="1">
    <source>
        <dbReference type="EMBL" id="TDA20077.1"/>
    </source>
</evidence>
<reference evidence="1 2" key="1">
    <citation type="journal article" date="2016" name="Nat. Microbiol.">
        <title>The Mouse Intestinal Bacterial Collection (miBC) provides host-specific insight into cultured diversity and functional potential of the gut microbiota.</title>
        <authorList>
            <person name="Lagkouvardos I."/>
            <person name="Pukall R."/>
            <person name="Abt B."/>
            <person name="Foesel B.U."/>
            <person name="Meier-Kolthoff J.P."/>
            <person name="Kumar N."/>
            <person name="Bresciani A."/>
            <person name="Martinez I."/>
            <person name="Just S."/>
            <person name="Ziegler C."/>
            <person name="Brugiroux S."/>
            <person name="Garzetti D."/>
            <person name="Wenning M."/>
            <person name="Bui T.P."/>
            <person name="Wang J."/>
            <person name="Hugenholtz F."/>
            <person name="Plugge C.M."/>
            <person name="Peterson D.A."/>
            <person name="Hornef M.W."/>
            <person name="Baines J.F."/>
            <person name="Smidt H."/>
            <person name="Walter J."/>
            <person name="Kristiansen K."/>
            <person name="Nielsen H.B."/>
            <person name="Haller D."/>
            <person name="Overmann J."/>
            <person name="Stecher B."/>
            <person name="Clavel T."/>
        </authorList>
    </citation>
    <scope>NUCLEOTIDE SEQUENCE [LARGE SCALE GENOMIC DNA]</scope>
    <source>
        <strain evidence="1 2">DSM 28560</strain>
    </source>
</reference>
<proteinExistence type="predicted"/>
<protein>
    <recommendedName>
        <fullName evidence="3">DUF4365 domain-containing protein</fullName>
    </recommendedName>
</protein>
<comment type="caution">
    <text evidence="1">The sequence shown here is derived from an EMBL/GenBank/DDBJ whole genome shotgun (WGS) entry which is preliminary data.</text>
</comment>
<dbReference type="RefSeq" id="WP_132281646.1">
    <property type="nucleotide sequence ID" value="NZ_JAOBST010000099.1"/>
</dbReference>
<dbReference type="Proteomes" id="UP000295710">
    <property type="component" value="Unassembled WGS sequence"/>
</dbReference>
<evidence type="ECO:0000313" key="2">
    <source>
        <dbReference type="Proteomes" id="UP000295710"/>
    </source>
</evidence>
<accession>A0A4R4F8Y0</accession>
<dbReference type="EMBL" id="SMMX01000039">
    <property type="protein sequence ID" value="TDA20077.1"/>
    <property type="molecule type" value="Genomic_DNA"/>
</dbReference>
<gene>
    <name evidence="1" type="ORF">E1963_19055</name>
</gene>
<dbReference type="AlphaFoldDB" id="A0A4R4F8Y0"/>
<keyword evidence="2" id="KW-1185">Reference proteome</keyword>
<organism evidence="1 2">
    <name type="scientific">Extibacter muris</name>
    <dbReference type="NCBI Taxonomy" id="1796622"/>
    <lineage>
        <taxon>Bacteria</taxon>
        <taxon>Bacillati</taxon>
        <taxon>Bacillota</taxon>
        <taxon>Clostridia</taxon>
        <taxon>Lachnospirales</taxon>
        <taxon>Lachnospiraceae</taxon>
        <taxon>Extibacter</taxon>
    </lineage>
</organism>
<evidence type="ECO:0008006" key="3">
    <source>
        <dbReference type="Google" id="ProtNLM"/>
    </source>
</evidence>